<sequence>MNAKARIESVRTKLLEQSPDDELVPDSKRLEVVGVMAASLARARAGCAAVEDWRVLADLVQHIRTMEQAGNLQRAETDEHMTRAFRCLALASESCRTGGGLTFDSCGLEALEDLLAVYDQSLAFLSQREALEIGFATAARVARESASLDDTSSAL</sequence>
<protein>
    <submittedName>
        <fullName evidence="1">Uncharacterized protein</fullName>
    </submittedName>
</protein>
<dbReference type="RefSeq" id="WP_163455599.1">
    <property type="nucleotide sequence ID" value="NZ_JAAGOH010000001.1"/>
</dbReference>
<accession>A0A7C9TIU2</accession>
<dbReference type="Proteomes" id="UP000484255">
    <property type="component" value="Unassembled WGS sequence"/>
</dbReference>
<keyword evidence="2" id="KW-1185">Reference proteome</keyword>
<comment type="caution">
    <text evidence="1">The sequence shown here is derived from an EMBL/GenBank/DDBJ whole genome shotgun (WGS) entry which is preliminary data.</text>
</comment>
<reference evidence="1 2" key="1">
    <citation type="submission" date="2020-02" db="EMBL/GenBank/DDBJ databases">
        <title>Ideonella bacterium strain TBM-1.</title>
        <authorList>
            <person name="Chen W.-M."/>
        </authorList>
    </citation>
    <scope>NUCLEOTIDE SEQUENCE [LARGE SCALE GENOMIC DNA]</scope>
    <source>
        <strain evidence="1 2">TBM-1</strain>
    </source>
</reference>
<organism evidence="1 2">
    <name type="scientific">Ideonella livida</name>
    <dbReference type="NCBI Taxonomy" id="2707176"/>
    <lineage>
        <taxon>Bacteria</taxon>
        <taxon>Pseudomonadati</taxon>
        <taxon>Pseudomonadota</taxon>
        <taxon>Betaproteobacteria</taxon>
        <taxon>Burkholderiales</taxon>
        <taxon>Sphaerotilaceae</taxon>
        <taxon>Ideonella</taxon>
    </lineage>
</organism>
<dbReference type="AlphaFoldDB" id="A0A7C9TIU2"/>
<evidence type="ECO:0000313" key="2">
    <source>
        <dbReference type="Proteomes" id="UP000484255"/>
    </source>
</evidence>
<evidence type="ECO:0000313" key="1">
    <source>
        <dbReference type="EMBL" id="NDY89747.1"/>
    </source>
</evidence>
<gene>
    <name evidence="1" type="ORF">G3A44_00905</name>
</gene>
<name>A0A7C9TIU2_9BURK</name>
<proteinExistence type="predicted"/>
<dbReference type="EMBL" id="JAAGOH010000001">
    <property type="protein sequence ID" value="NDY89747.1"/>
    <property type="molecule type" value="Genomic_DNA"/>
</dbReference>